<feature type="transmembrane region" description="Helical" evidence="10">
    <location>
        <begin position="553"/>
        <end position="572"/>
    </location>
</feature>
<evidence type="ECO:0000313" key="11">
    <source>
        <dbReference type="EMBL" id="KAF4726535.1"/>
    </source>
</evidence>
<feature type="transmembrane region" description="Helical" evidence="10">
    <location>
        <begin position="454"/>
        <end position="481"/>
    </location>
</feature>
<feature type="transmembrane region" description="Helical" evidence="10">
    <location>
        <begin position="784"/>
        <end position="807"/>
    </location>
</feature>
<proteinExistence type="inferred from homology"/>
<evidence type="ECO:0000256" key="8">
    <source>
        <dbReference type="RuleBase" id="RU000487"/>
    </source>
</evidence>
<dbReference type="InterPro" id="IPR043129">
    <property type="entry name" value="ATPase_NBD"/>
</dbReference>
<dbReference type="SUPFAM" id="SSF53067">
    <property type="entry name" value="Actin-like ATPase domain"/>
    <property type="match status" value="2"/>
</dbReference>
<feature type="region of interest" description="Disordered" evidence="9">
    <location>
        <begin position="60"/>
        <end position="86"/>
    </location>
</feature>
<feature type="transmembrane region" description="Helical" evidence="10">
    <location>
        <begin position="652"/>
        <end position="675"/>
    </location>
</feature>
<feature type="transmembrane region" description="Helical" evidence="10">
    <location>
        <begin position="493"/>
        <end position="511"/>
    </location>
</feature>
<organism evidence="11 12">
    <name type="scientific">Perkinsus olseni</name>
    <name type="common">Perkinsus atlanticus</name>
    <dbReference type="NCBI Taxonomy" id="32597"/>
    <lineage>
        <taxon>Eukaryota</taxon>
        <taxon>Sar</taxon>
        <taxon>Alveolata</taxon>
        <taxon>Perkinsozoa</taxon>
        <taxon>Perkinsea</taxon>
        <taxon>Perkinsida</taxon>
        <taxon>Perkinsidae</taxon>
        <taxon>Perkinsus</taxon>
    </lineage>
</organism>
<comment type="catalytic activity">
    <reaction evidence="7">
        <text>ATP + H2O = ADP + phosphate + H(+)</text>
        <dbReference type="Rhea" id="RHEA:13065"/>
        <dbReference type="ChEBI" id="CHEBI:15377"/>
        <dbReference type="ChEBI" id="CHEBI:15378"/>
        <dbReference type="ChEBI" id="CHEBI:30616"/>
        <dbReference type="ChEBI" id="CHEBI:43474"/>
        <dbReference type="ChEBI" id="CHEBI:456216"/>
    </reaction>
</comment>
<comment type="similarity">
    <text evidence="2">Belongs to the SLC29A/ENT transporter (TC 2.A.57) family.</text>
</comment>
<feature type="transmembrane region" description="Helical" evidence="10">
    <location>
        <begin position="751"/>
        <end position="772"/>
    </location>
</feature>
<evidence type="ECO:0000256" key="2">
    <source>
        <dbReference type="ARBA" id="ARBA00007965"/>
    </source>
</evidence>
<feature type="transmembrane region" description="Helical" evidence="10">
    <location>
        <begin position="517"/>
        <end position="541"/>
    </location>
</feature>
<accession>A0A7J6S1Y0</accession>
<dbReference type="EMBL" id="JABANM010018173">
    <property type="protein sequence ID" value="KAF4726535.1"/>
    <property type="molecule type" value="Genomic_DNA"/>
</dbReference>
<protein>
    <submittedName>
        <fullName evidence="11">Actin</fullName>
    </submittedName>
</protein>
<feature type="compositionally biased region" description="Polar residues" evidence="9">
    <location>
        <begin position="73"/>
        <end position="86"/>
    </location>
</feature>
<dbReference type="Proteomes" id="UP000574390">
    <property type="component" value="Unassembled WGS sequence"/>
</dbReference>
<dbReference type="Gene3D" id="3.30.420.40">
    <property type="match status" value="3"/>
</dbReference>
<comment type="caution">
    <text evidence="11">The sequence shown here is derived from an EMBL/GenBank/DDBJ whole genome shotgun (WGS) entry which is preliminary data.</text>
</comment>
<dbReference type="GO" id="GO:0005337">
    <property type="term" value="F:nucleoside transmembrane transporter activity"/>
    <property type="evidence" value="ECO:0007669"/>
    <property type="project" value="InterPro"/>
</dbReference>
<dbReference type="Pfam" id="PF00022">
    <property type="entry name" value="Actin"/>
    <property type="match status" value="2"/>
</dbReference>
<feature type="transmembrane region" description="Helical" evidence="10">
    <location>
        <begin position="717"/>
        <end position="739"/>
    </location>
</feature>
<evidence type="ECO:0000256" key="6">
    <source>
        <dbReference type="ARBA" id="ARBA00023136"/>
    </source>
</evidence>
<dbReference type="SMART" id="SM00268">
    <property type="entry name" value="ACTIN"/>
    <property type="match status" value="1"/>
</dbReference>
<dbReference type="InterPro" id="IPR004000">
    <property type="entry name" value="Actin"/>
</dbReference>
<feature type="region of interest" description="Disordered" evidence="9">
    <location>
        <begin position="415"/>
        <end position="446"/>
    </location>
</feature>
<evidence type="ECO:0000256" key="7">
    <source>
        <dbReference type="ARBA" id="ARBA00049360"/>
    </source>
</evidence>
<dbReference type="InterPro" id="IPR002259">
    <property type="entry name" value="Eqnu_transpt"/>
</dbReference>
<keyword evidence="3" id="KW-0813">Transport</keyword>
<evidence type="ECO:0000256" key="3">
    <source>
        <dbReference type="ARBA" id="ARBA00022448"/>
    </source>
</evidence>
<comment type="subcellular location">
    <subcellularLocation>
        <location evidence="1">Membrane</location>
        <topology evidence="1">Multi-pass membrane protein</topology>
    </subcellularLocation>
</comment>
<name>A0A7J6S1Y0_PEROL</name>
<keyword evidence="5 10" id="KW-1133">Transmembrane helix</keyword>
<evidence type="ECO:0000256" key="5">
    <source>
        <dbReference type="ARBA" id="ARBA00022989"/>
    </source>
</evidence>
<dbReference type="PANTHER" id="PTHR11937">
    <property type="entry name" value="ACTIN"/>
    <property type="match status" value="1"/>
</dbReference>
<evidence type="ECO:0000313" key="12">
    <source>
        <dbReference type="Proteomes" id="UP000574390"/>
    </source>
</evidence>
<gene>
    <name evidence="11" type="primary">ACTR2_4</name>
    <name evidence="11" type="ORF">FOZ62_023633</name>
</gene>
<evidence type="ECO:0000256" key="4">
    <source>
        <dbReference type="ARBA" id="ARBA00022692"/>
    </source>
</evidence>
<feature type="transmembrane region" description="Helical" evidence="10">
    <location>
        <begin position="592"/>
        <end position="611"/>
    </location>
</feature>
<dbReference type="Pfam" id="PF01733">
    <property type="entry name" value="Nucleoside_tran"/>
    <property type="match status" value="1"/>
</dbReference>
<keyword evidence="4 10" id="KW-0812">Transmembrane</keyword>
<evidence type="ECO:0000256" key="10">
    <source>
        <dbReference type="SAM" id="Phobius"/>
    </source>
</evidence>
<evidence type="ECO:0000256" key="9">
    <source>
        <dbReference type="SAM" id="MobiDB-lite"/>
    </source>
</evidence>
<evidence type="ECO:0000256" key="1">
    <source>
        <dbReference type="ARBA" id="ARBA00004141"/>
    </source>
</evidence>
<comment type="similarity">
    <text evidence="8">Belongs to the actin family.</text>
</comment>
<keyword evidence="6 10" id="KW-0472">Membrane</keyword>
<dbReference type="GO" id="GO:0016020">
    <property type="term" value="C:membrane"/>
    <property type="evidence" value="ECO:0007669"/>
    <property type="project" value="UniProtKB-SubCell"/>
</dbReference>
<reference evidence="11 12" key="1">
    <citation type="submission" date="2020-04" db="EMBL/GenBank/DDBJ databases">
        <title>Perkinsus olseni comparative genomics.</title>
        <authorList>
            <person name="Bogema D.R."/>
        </authorList>
    </citation>
    <scope>NUCLEOTIDE SEQUENCE [LARGE SCALE GENOMIC DNA]</scope>
    <source>
        <strain evidence="11">ATCC PRA-205</strain>
    </source>
</reference>
<sequence>MAVLPPIVCDTGSSMIKCGFYSSETPEVQFPAAVARRILGIDGLFFDTEDSDDDEVENVFGEQNRRHSRKRQLNQSPASSAVSNGIRGSSSSILVGHDALATADQSGINANYPLVNGVVTDWDDMLLVWDEAFLQLLKGGRHGSKRTKLAGGTAARGTIWESDGSDEWLDELKGGKIVQTEAACNPTKNRERILTEMFERYGFGSVNVSVQAVLSLLATGQRIGMVVDSGDGVTHVVPIYEGFVLQPCVKRMAIAGRTITRQLAYLVTHTSGNRVKGLKHLNTINRFARLPDGTEVPIGAERYLAPEILFTPAYAVDEVFKDQPGIQGTLMEAIDSSPLDIRESLQNSVLLSGGNTLLDGFGRRLNAELGRAYGGRARVVERDDRMFLPYIGACTMAEIHRDTDAPEMWITREEFEEQGPMDSRADSSASAATKGLAGGPPLPSTASKVSRVDAWLLVQYGILGFVALAPWNFVLTGVAFLDSKFHHNFASSVPIIYSASVNIAQLIIVWVGNKFTFAPRFDLGCVMLSIAITLLAVVAIIFGDGDLVSNAGLGFGLALICVFFLGFGHSIMESSAFGLAALCPKICMVATMTLIFFVVPAAVSLLIIPMFRLWTAKHPYMVEILRIEEKRKHDALATRQTRRPVHRIIRQVLPMALCAWGGLAVLFVVFPAQVVLWTSSNPSNNGFVPQIIYTFQVLDTVGRFAPSVGLSLSEKMLMLFITLRVLFIPLFICTTLYQSTAPFSFDWFKHIEMALMAVTNGFGVTLAMAYGPQRVSQDKAEQEVAGYTMGFALINGIFIGSLFGLLANVCLGQT</sequence>
<dbReference type="AlphaFoldDB" id="A0A7J6S1Y0"/>